<dbReference type="Proteomes" id="UP000887578">
    <property type="component" value="Unplaced"/>
</dbReference>
<feature type="compositionally biased region" description="Polar residues" evidence="1">
    <location>
        <begin position="173"/>
        <end position="192"/>
    </location>
</feature>
<evidence type="ECO:0000256" key="1">
    <source>
        <dbReference type="SAM" id="MobiDB-lite"/>
    </source>
</evidence>
<dbReference type="WBParaSite" id="PDA_v2.g22126.t1">
    <property type="protein sequence ID" value="PDA_v2.g22126.t1"/>
    <property type="gene ID" value="PDA_v2.g22126"/>
</dbReference>
<evidence type="ECO:0000313" key="2">
    <source>
        <dbReference type="Proteomes" id="UP000887578"/>
    </source>
</evidence>
<reference evidence="3" key="1">
    <citation type="submission" date="2022-11" db="UniProtKB">
        <authorList>
            <consortium name="WormBaseParasite"/>
        </authorList>
    </citation>
    <scope>IDENTIFICATION</scope>
</reference>
<name>A0A914PTT2_9BILA</name>
<protein>
    <submittedName>
        <fullName evidence="3">Uncharacterized protein</fullName>
    </submittedName>
</protein>
<evidence type="ECO:0000313" key="3">
    <source>
        <dbReference type="WBParaSite" id="PDA_v2.g22126.t1"/>
    </source>
</evidence>
<dbReference type="AlphaFoldDB" id="A0A914PTT2"/>
<feature type="region of interest" description="Disordered" evidence="1">
    <location>
        <begin position="173"/>
        <end position="203"/>
    </location>
</feature>
<sequence length="207" mass="23635">MSTKNDKYSFIEQNFTTSKNKYYNLNLNQYKKCPILIPVQSYSKPNNDKYCVSDDYEENRKLQSWNKSSKTFTILNEGNSDLKKRWKNKNIFNIPNKSTLSLRIAAYENSNEAVASDLFDDENTEGLKKEKIGSIKTSKHCFTGRLMNPFEFPRQQNEGSMKPEVAQFKASQQLLGSQPPTTSQQIGNTAQQMPPGAGTAGNNFFHF</sequence>
<keyword evidence="2" id="KW-1185">Reference proteome</keyword>
<organism evidence="2 3">
    <name type="scientific">Panagrolaimus davidi</name>
    <dbReference type="NCBI Taxonomy" id="227884"/>
    <lineage>
        <taxon>Eukaryota</taxon>
        <taxon>Metazoa</taxon>
        <taxon>Ecdysozoa</taxon>
        <taxon>Nematoda</taxon>
        <taxon>Chromadorea</taxon>
        <taxon>Rhabditida</taxon>
        <taxon>Tylenchina</taxon>
        <taxon>Panagrolaimomorpha</taxon>
        <taxon>Panagrolaimoidea</taxon>
        <taxon>Panagrolaimidae</taxon>
        <taxon>Panagrolaimus</taxon>
    </lineage>
</organism>
<proteinExistence type="predicted"/>
<accession>A0A914PTT2</accession>